<dbReference type="GO" id="GO:0007165">
    <property type="term" value="P:signal transduction"/>
    <property type="evidence" value="ECO:0007669"/>
    <property type="project" value="UniProtKB-KW"/>
</dbReference>
<evidence type="ECO:0000256" key="8">
    <source>
        <dbReference type="ARBA" id="ARBA00023224"/>
    </source>
</evidence>
<evidence type="ECO:0000256" key="7">
    <source>
        <dbReference type="ARBA" id="ARBA00023170"/>
    </source>
</evidence>
<dbReference type="GeneID" id="108626516"/>
<evidence type="ECO:0000256" key="4">
    <source>
        <dbReference type="ARBA" id="ARBA00022725"/>
    </source>
</evidence>
<dbReference type="KEGG" id="ccal:108626516"/>
<feature type="non-terminal residue" evidence="11">
    <location>
        <position position="1"/>
    </location>
</feature>
<evidence type="ECO:0000256" key="5">
    <source>
        <dbReference type="ARBA" id="ARBA00022989"/>
    </source>
</evidence>
<evidence type="ECO:0000256" key="6">
    <source>
        <dbReference type="ARBA" id="ARBA00023136"/>
    </source>
</evidence>
<evidence type="ECO:0000313" key="11">
    <source>
        <dbReference type="RefSeq" id="XP_017882721.2"/>
    </source>
</evidence>
<comment type="subcellular location">
    <subcellularLocation>
        <location evidence="1">Membrane</location>
        <topology evidence="1">Multi-pass membrane protein</topology>
    </subcellularLocation>
</comment>
<evidence type="ECO:0000256" key="2">
    <source>
        <dbReference type="ARBA" id="ARBA00022606"/>
    </source>
</evidence>
<keyword evidence="6 9" id="KW-0472">Membrane</keyword>
<proteinExistence type="predicted"/>
<feature type="transmembrane region" description="Helical" evidence="9">
    <location>
        <begin position="12"/>
        <end position="32"/>
    </location>
</feature>
<keyword evidence="7" id="KW-0675">Receptor</keyword>
<keyword evidence="5 9" id="KW-1133">Transmembrane helix</keyword>
<dbReference type="Proteomes" id="UP000694925">
    <property type="component" value="Unplaced"/>
</dbReference>
<evidence type="ECO:0000256" key="1">
    <source>
        <dbReference type="ARBA" id="ARBA00004141"/>
    </source>
</evidence>
<gene>
    <name evidence="11" type="primary">LOC108626516</name>
</gene>
<dbReference type="RefSeq" id="XP_017882721.2">
    <property type="nucleotide sequence ID" value="XM_018027232.2"/>
</dbReference>
<dbReference type="GO" id="GO:0005549">
    <property type="term" value="F:odorant binding"/>
    <property type="evidence" value="ECO:0007669"/>
    <property type="project" value="InterPro"/>
</dbReference>
<dbReference type="GO" id="GO:0004984">
    <property type="term" value="F:olfactory receptor activity"/>
    <property type="evidence" value="ECO:0007669"/>
    <property type="project" value="InterPro"/>
</dbReference>
<keyword evidence="8" id="KW-0807">Transducer</keyword>
<accession>A0AAJ7N8E0</accession>
<dbReference type="AlphaFoldDB" id="A0AAJ7N8E0"/>
<sequence length="134" mass="15497">LTTILKKLLSPNVGILYINYVFRFCFLGFMLVTVSTMNFQKYLIILYTVGALTQFYVLCFCMQELLEASRSIADDVIYETWYMYDMPLQHVTTMIVLGNKLECKLSSLRNIDLTLPSFMSVSFSEVYFFPKGLG</sequence>
<evidence type="ECO:0000256" key="3">
    <source>
        <dbReference type="ARBA" id="ARBA00022692"/>
    </source>
</evidence>
<keyword evidence="2" id="KW-0716">Sensory transduction</keyword>
<keyword evidence="3 9" id="KW-0812">Transmembrane</keyword>
<name>A0AAJ7N8E0_9HYME</name>
<dbReference type="Pfam" id="PF02949">
    <property type="entry name" value="7tm_6"/>
    <property type="match status" value="1"/>
</dbReference>
<feature type="transmembrane region" description="Helical" evidence="9">
    <location>
        <begin position="44"/>
        <end position="62"/>
    </location>
</feature>
<reference evidence="11" key="1">
    <citation type="submission" date="2025-08" db="UniProtKB">
        <authorList>
            <consortium name="RefSeq"/>
        </authorList>
    </citation>
    <scope>IDENTIFICATION</scope>
    <source>
        <tissue evidence="11">Whole body</tissue>
    </source>
</reference>
<evidence type="ECO:0000313" key="10">
    <source>
        <dbReference type="Proteomes" id="UP000694925"/>
    </source>
</evidence>
<dbReference type="GO" id="GO:0016020">
    <property type="term" value="C:membrane"/>
    <property type="evidence" value="ECO:0007669"/>
    <property type="project" value="UniProtKB-SubCell"/>
</dbReference>
<dbReference type="InterPro" id="IPR004117">
    <property type="entry name" value="7tm6_olfct_rcpt"/>
</dbReference>
<organism evidence="10 11">
    <name type="scientific">Ceratina calcarata</name>
    <dbReference type="NCBI Taxonomy" id="156304"/>
    <lineage>
        <taxon>Eukaryota</taxon>
        <taxon>Metazoa</taxon>
        <taxon>Ecdysozoa</taxon>
        <taxon>Arthropoda</taxon>
        <taxon>Hexapoda</taxon>
        <taxon>Insecta</taxon>
        <taxon>Pterygota</taxon>
        <taxon>Neoptera</taxon>
        <taxon>Endopterygota</taxon>
        <taxon>Hymenoptera</taxon>
        <taxon>Apocrita</taxon>
        <taxon>Aculeata</taxon>
        <taxon>Apoidea</taxon>
        <taxon>Anthophila</taxon>
        <taxon>Apidae</taxon>
        <taxon>Ceratina</taxon>
        <taxon>Zadontomerus</taxon>
    </lineage>
</organism>
<keyword evidence="4" id="KW-0552">Olfaction</keyword>
<keyword evidence="10" id="KW-1185">Reference proteome</keyword>
<protein>
    <submittedName>
        <fullName evidence="11">Uncharacterized protein LOC108626516</fullName>
    </submittedName>
</protein>
<evidence type="ECO:0000256" key="9">
    <source>
        <dbReference type="SAM" id="Phobius"/>
    </source>
</evidence>